<sequence>MPKHFLITYTPLKGHKDPDFRELTYGDSGQRGRKFKKDISQGSYLFFHTKIGSSKYITCYIVVDRIVSGKDARKDNSITCDAQYDDWVFIGDKVKSKRLRKPIPLNKCLAEKLSLNIDFTKLDNNTKTELQVIGSATRQPRELLQQDVDTLLKKINNYQDNVKVENSEDVQYHLHFYDEGEDIIPIDEIHKIKESEIQKLIRKTPSIVEQGARVIDYEKVLSDGDRLDLLLEASDGSLIVGELKGPNCLTDAIATQIASYAHDIEKEYPNKKVRKMIICDGKVSPKLQKACQTLSIEVVVYGVKLDCFKLT</sequence>
<dbReference type="RefSeq" id="WP_095135362.1">
    <property type="nucleotide sequence ID" value="NZ_NIBG01000026.1"/>
</dbReference>
<proteinExistence type="predicted"/>
<accession>A0A267MCS6</accession>
<keyword evidence="1" id="KW-0175">Coiled coil</keyword>
<comment type="caution">
    <text evidence="2">The sequence shown here is derived from an EMBL/GenBank/DDBJ whole genome shotgun (WGS) entry which is preliminary data.</text>
</comment>
<dbReference type="InterPro" id="IPR011856">
    <property type="entry name" value="tRNA_endonuc-like_dom_sf"/>
</dbReference>
<protein>
    <recommendedName>
        <fullName evidence="4">DUF91 domain-containing protein</fullName>
    </recommendedName>
</protein>
<dbReference type="EMBL" id="NIBG01000026">
    <property type="protein sequence ID" value="PAB57394.1"/>
    <property type="molecule type" value="Genomic_DNA"/>
</dbReference>
<dbReference type="AlphaFoldDB" id="A0A267MCS6"/>
<feature type="coiled-coil region" evidence="1">
    <location>
        <begin position="141"/>
        <end position="168"/>
    </location>
</feature>
<dbReference type="GO" id="GO:0003676">
    <property type="term" value="F:nucleic acid binding"/>
    <property type="evidence" value="ECO:0007669"/>
    <property type="project" value="InterPro"/>
</dbReference>
<dbReference type="OrthoDB" id="2831590at2"/>
<gene>
    <name evidence="2" type="ORF">CCE28_19050</name>
</gene>
<dbReference type="Gene3D" id="3.40.1350.10">
    <property type="match status" value="1"/>
</dbReference>
<evidence type="ECO:0008006" key="4">
    <source>
        <dbReference type="Google" id="ProtNLM"/>
    </source>
</evidence>
<name>A0A267MCS6_9FIRM</name>
<evidence type="ECO:0000313" key="3">
    <source>
        <dbReference type="Proteomes" id="UP000216024"/>
    </source>
</evidence>
<organism evidence="2 3">
    <name type="scientific">Anaeromicrobium sediminis</name>
    <dbReference type="NCBI Taxonomy" id="1478221"/>
    <lineage>
        <taxon>Bacteria</taxon>
        <taxon>Bacillati</taxon>
        <taxon>Bacillota</taxon>
        <taxon>Clostridia</taxon>
        <taxon>Peptostreptococcales</taxon>
        <taxon>Thermotaleaceae</taxon>
        <taxon>Anaeromicrobium</taxon>
    </lineage>
</organism>
<evidence type="ECO:0000313" key="2">
    <source>
        <dbReference type="EMBL" id="PAB57394.1"/>
    </source>
</evidence>
<evidence type="ECO:0000256" key="1">
    <source>
        <dbReference type="SAM" id="Coils"/>
    </source>
</evidence>
<dbReference type="Proteomes" id="UP000216024">
    <property type="component" value="Unassembled WGS sequence"/>
</dbReference>
<reference evidence="2 3" key="1">
    <citation type="submission" date="2017-06" db="EMBL/GenBank/DDBJ databases">
        <title>Draft genome sequence of anaerobic fermentative bacterium Anaeromicrobium sediminis DY2726D isolated from West Pacific Ocean sediments.</title>
        <authorList>
            <person name="Zeng X."/>
        </authorList>
    </citation>
    <scope>NUCLEOTIDE SEQUENCE [LARGE SCALE GENOMIC DNA]</scope>
    <source>
        <strain evidence="2 3">DY2726D</strain>
    </source>
</reference>
<keyword evidence="3" id="KW-1185">Reference proteome</keyword>